<dbReference type="AlphaFoldDB" id="H3ZMG1"/>
<dbReference type="KEGG" id="tlt:OCC_00302"/>
<dbReference type="HOGENOM" id="CLU_074026_0_0_2"/>
<dbReference type="RefSeq" id="WP_004067917.1">
    <property type="nucleotide sequence ID" value="NC_022084.1"/>
</dbReference>
<dbReference type="Proteomes" id="UP000015502">
    <property type="component" value="Chromosome"/>
</dbReference>
<evidence type="ECO:0000313" key="2">
    <source>
        <dbReference type="EMBL" id="EHR78842.1"/>
    </source>
</evidence>
<evidence type="ECO:0000313" key="3">
    <source>
        <dbReference type="Proteomes" id="UP000015502"/>
    </source>
</evidence>
<gene>
    <name evidence="2" type="ORF">OCC_00302</name>
</gene>
<dbReference type="GeneID" id="16548573"/>
<keyword evidence="1" id="KW-0812">Transmembrane</keyword>
<feature type="transmembrane region" description="Helical" evidence="1">
    <location>
        <begin position="40"/>
        <end position="60"/>
    </location>
</feature>
<accession>H3ZMG1</accession>
<dbReference type="EMBL" id="CP006670">
    <property type="protein sequence ID" value="EHR78842.1"/>
    <property type="molecule type" value="Genomic_DNA"/>
</dbReference>
<dbReference type="OrthoDB" id="91968at2157"/>
<keyword evidence="3" id="KW-1185">Reference proteome</keyword>
<reference evidence="2 3" key="1">
    <citation type="journal article" date="2012" name="J. Bacteriol.">
        <title>Genome sequence of the model hyperthermophilic archaeon Thermococcus litoralis NS-C.</title>
        <authorList>
            <person name="Gardner A.F."/>
            <person name="Kumar S."/>
            <person name="Perler F.B."/>
        </authorList>
    </citation>
    <scope>NUCLEOTIDE SEQUENCE [LARGE SCALE GENOMIC DNA]</scope>
    <source>
        <strain evidence="3">ATCC 51850 / DSM 5473 / JCM 8560 / NS-C</strain>
    </source>
</reference>
<sequence>MKQIVLKRSVRSILFLMVFGLVIGAPMLVIVLAHDIPLKIKAGVTAFIGLWFGLTLFAFYRTKRSLKKVEELERLISVSGYELRFSTPVQAEVGYFHASGYWSSSGKSRSYHVFRNFLKESETTLSSLKFENKPFLLAIAQDGEGEVRLPGIRILNETLQGALILYAKPSYKFSFPVESFSVSYEGDFAEARIEETENGFRVSVSANLSKAKRAKVELISRGERAVKELIGDTKNIGVFEKEFLNEPLVIVGHYDQISPLEILKAGKFGRIISGHGKFILRLALDIPFRPDIKEEIEFEVIPKEETTSWGL</sequence>
<dbReference type="PaxDb" id="523849-OCC_00302"/>
<protein>
    <submittedName>
        <fullName evidence="2">Uncharacterized protein</fullName>
    </submittedName>
</protein>
<proteinExistence type="predicted"/>
<name>H3ZMG1_THELN</name>
<feature type="transmembrane region" description="Helical" evidence="1">
    <location>
        <begin position="12"/>
        <end position="34"/>
    </location>
</feature>
<keyword evidence="1" id="KW-1133">Transmembrane helix</keyword>
<organism evidence="2 3">
    <name type="scientific">Thermococcus litoralis (strain ATCC 51850 / DSM 5473 / JCM 8560 / NS-C)</name>
    <dbReference type="NCBI Taxonomy" id="523849"/>
    <lineage>
        <taxon>Archaea</taxon>
        <taxon>Methanobacteriati</taxon>
        <taxon>Methanobacteriota</taxon>
        <taxon>Thermococci</taxon>
        <taxon>Thermococcales</taxon>
        <taxon>Thermococcaceae</taxon>
        <taxon>Thermococcus</taxon>
    </lineage>
</organism>
<dbReference type="STRING" id="523849.OCC_00302"/>
<evidence type="ECO:0000256" key="1">
    <source>
        <dbReference type="SAM" id="Phobius"/>
    </source>
</evidence>
<keyword evidence="1" id="KW-0472">Membrane</keyword>